<accession>A0A5N5FHL7</accession>
<keyword evidence="6" id="KW-1185">Reference proteome</keyword>
<gene>
    <name evidence="5" type="ORF">D8674_003630</name>
</gene>
<dbReference type="InterPro" id="IPR051058">
    <property type="entry name" value="GDSL_Est/Lipase"/>
</dbReference>
<dbReference type="Proteomes" id="UP000327157">
    <property type="component" value="Chromosome 10"/>
</dbReference>
<dbReference type="PANTHER" id="PTHR45648:SF17">
    <property type="entry name" value="GDSL ESTERASE_LIPASE"/>
    <property type="match status" value="1"/>
</dbReference>
<evidence type="ECO:0000256" key="4">
    <source>
        <dbReference type="SAM" id="SignalP"/>
    </source>
</evidence>
<keyword evidence="3" id="KW-0443">Lipid metabolism</keyword>
<comment type="caution">
    <text evidence="5">The sequence shown here is derived from an EMBL/GenBank/DDBJ whole genome shotgun (WGS) entry which is preliminary data.</text>
</comment>
<keyword evidence="4" id="KW-0732">Signal</keyword>
<proteinExistence type="inferred from homology"/>
<evidence type="ECO:0000256" key="2">
    <source>
        <dbReference type="ARBA" id="ARBA00022801"/>
    </source>
</evidence>
<keyword evidence="3" id="KW-0442">Lipid degradation</keyword>
<reference evidence="5 6" key="3">
    <citation type="submission" date="2019-11" db="EMBL/GenBank/DDBJ databases">
        <title>A de novo genome assembly of a pear dwarfing rootstock.</title>
        <authorList>
            <person name="Wang F."/>
            <person name="Wang J."/>
            <person name="Li S."/>
            <person name="Zhang Y."/>
            <person name="Fang M."/>
            <person name="Ma L."/>
            <person name="Zhao Y."/>
            <person name="Jiang S."/>
        </authorList>
    </citation>
    <scope>NUCLEOTIDE SEQUENCE [LARGE SCALE GENOMIC DNA]</scope>
    <source>
        <strain evidence="5">S2</strain>
        <tissue evidence="5">Leaf</tissue>
    </source>
</reference>
<protein>
    <submittedName>
        <fullName evidence="5">GDSL esterase/lipase</fullName>
    </submittedName>
</protein>
<dbReference type="Pfam" id="PF00657">
    <property type="entry name" value="Lipase_GDSL"/>
    <property type="match status" value="1"/>
</dbReference>
<sequence>MANKSWVVLSLVLCVAVAVAVVSASDPGLQLIFVLGDSTADVGTNNFLPTSMARADFPHNGIDFPCSKPTGRFSNGLNSADFLAQMLGRKRSPPPFLSLNATSLRKKRFSGANFASGGSGLLDKTGKTSLTLMKFGTPMKTPVVAPSGNQKNVVSLTDQIQQFATVKKNLTAIKGGRRVTNKSLFFISIGSNDLFGYYHSNSSIPKEEFLSSLMLAYENHLKSLIDLGARKFGIISVAPIGCCPSQRIHNTTGGCLEGLNDLAIAFHARLDALMLKLSSECKDIKYALGNAFEMTINVIQNPFPFNFTQVEAACCGAGKLNAESFCIPSAKLCSNRDNYLFWDLFHPTQAASKLAAVTLYTGGAQFVTPINFAQLAKA</sequence>
<dbReference type="OrthoDB" id="1600564at2759"/>
<reference evidence="6" key="2">
    <citation type="submission" date="2019-10" db="EMBL/GenBank/DDBJ databases">
        <title>A de novo genome assembly of a pear dwarfing rootstock.</title>
        <authorList>
            <person name="Wang F."/>
            <person name="Wang J."/>
            <person name="Li S."/>
            <person name="Zhang Y."/>
            <person name="Fang M."/>
            <person name="Ma L."/>
            <person name="Zhao Y."/>
            <person name="Jiang S."/>
        </authorList>
    </citation>
    <scope>NUCLEOTIDE SEQUENCE [LARGE SCALE GENOMIC DNA]</scope>
</reference>
<evidence type="ECO:0000313" key="6">
    <source>
        <dbReference type="Proteomes" id="UP000327157"/>
    </source>
</evidence>
<comment type="similarity">
    <text evidence="1">Belongs to the 'GDSL' lipolytic enzyme family.</text>
</comment>
<dbReference type="CDD" id="cd01837">
    <property type="entry name" value="SGNH_plant_lipase_like"/>
    <property type="match status" value="1"/>
</dbReference>
<name>A0A5N5FHL7_9ROSA</name>
<dbReference type="GO" id="GO:0016788">
    <property type="term" value="F:hydrolase activity, acting on ester bonds"/>
    <property type="evidence" value="ECO:0007669"/>
    <property type="project" value="InterPro"/>
</dbReference>
<dbReference type="InterPro" id="IPR036514">
    <property type="entry name" value="SGNH_hydro_sf"/>
</dbReference>
<dbReference type="GO" id="GO:0016042">
    <property type="term" value="P:lipid catabolic process"/>
    <property type="evidence" value="ECO:0007669"/>
    <property type="project" value="UniProtKB-KW"/>
</dbReference>
<dbReference type="InterPro" id="IPR001087">
    <property type="entry name" value="GDSL"/>
</dbReference>
<dbReference type="InterPro" id="IPR035669">
    <property type="entry name" value="SGNH_plant_lipase-like"/>
</dbReference>
<feature type="signal peptide" evidence="4">
    <location>
        <begin position="1"/>
        <end position="24"/>
    </location>
</feature>
<dbReference type="EMBL" id="SMOL01000695">
    <property type="protein sequence ID" value="KAB2602625.1"/>
    <property type="molecule type" value="Genomic_DNA"/>
</dbReference>
<dbReference type="AlphaFoldDB" id="A0A5N5FHL7"/>
<dbReference type="PANTHER" id="PTHR45648">
    <property type="entry name" value="GDSL LIPASE/ACYLHYDROLASE FAMILY PROTEIN (AFU_ORTHOLOGUE AFUA_4G14700)"/>
    <property type="match status" value="1"/>
</dbReference>
<reference evidence="5 6" key="1">
    <citation type="submission" date="2019-09" db="EMBL/GenBank/DDBJ databases">
        <authorList>
            <person name="Ou C."/>
        </authorList>
    </citation>
    <scope>NUCLEOTIDE SEQUENCE [LARGE SCALE GENOMIC DNA]</scope>
    <source>
        <strain evidence="5">S2</strain>
        <tissue evidence="5">Leaf</tissue>
    </source>
</reference>
<organism evidence="5 6">
    <name type="scientific">Pyrus ussuriensis x Pyrus communis</name>
    <dbReference type="NCBI Taxonomy" id="2448454"/>
    <lineage>
        <taxon>Eukaryota</taxon>
        <taxon>Viridiplantae</taxon>
        <taxon>Streptophyta</taxon>
        <taxon>Embryophyta</taxon>
        <taxon>Tracheophyta</taxon>
        <taxon>Spermatophyta</taxon>
        <taxon>Magnoliopsida</taxon>
        <taxon>eudicotyledons</taxon>
        <taxon>Gunneridae</taxon>
        <taxon>Pentapetalae</taxon>
        <taxon>rosids</taxon>
        <taxon>fabids</taxon>
        <taxon>Rosales</taxon>
        <taxon>Rosaceae</taxon>
        <taxon>Amygdaloideae</taxon>
        <taxon>Maleae</taxon>
        <taxon>Pyrus</taxon>
    </lineage>
</organism>
<evidence type="ECO:0000256" key="1">
    <source>
        <dbReference type="ARBA" id="ARBA00008668"/>
    </source>
</evidence>
<evidence type="ECO:0000256" key="3">
    <source>
        <dbReference type="ARBA" id="ARBA00022963"/>
    </source>
</evidence>
<feature type="chain" id="PRO_5024435854" evidence="4">
    <location>
        <begin position="25"/>
        <end position="378"/>
    </location>
</feature>
<keyword evidence="2" id="KW-0378">Hydrolase</keyword>
<evidence type="ECO:0000313" key="5">
    <source>
        <dbReference type="EMBL" id="KAB2602625.1"/>
    </source>
</evidence>
<dbReference type="Gene3D" id="3.40.50.1110">
    <property type="entry name" value="SGNH hydrolase"/>
    <property type="match status" value="1"/>
</dbReference>